<name>N1UA56_9LEPT</name>
<dbReference type="AlphaFoldDB" id="N1UA56"/>
<accession>N1UA56</accession>
<dbReference type="InterPro" id="IPR027278">
    <property type="entry name" value="ACCD_DCysDesulf"/>
</dbReference>
<sequence>MHSLRVYFRSCLSPIYVQTVFKIQESELSVLKDDRLAFGMGTKFRKFLGIHFALEKKNIRNVVLQGELHSNALAAFAFLFYNFGYKVHTICYARDQNKTSANSIFVRRNSHCLKKYNSRSEWKKKVFEIESEIAEEFEIIKNTDENGVLIPEYGFCRGALDGLDSLWGQIPIERYDRLVIDLGSGTTWLSANRFFQNQIPVIGVCIGLSKKRRLFG</sequence>
<reference evidence="4 5" key="1">
    <citation type="submission" date="2013-02" db="EMBL/GenBank/DDBJ databases">
        <authorList>
            <person name="Harkins D.M."/>
            <person name="Durkin A.S."/>
            <person name="Brinkac L.M."/>
            <person name="Haft D.H."/>
            <person name="Selengut J.D."/>
            <person name="Sanka R."/>
            <person name="DePew J."/>
            <person name="Purushe J."/>
            <person name="Haake D.A."/>
            <person name="Matsunaga J."/>
            <person name="Vinetz J.M."/>
            <person name="Sutton G.G."/>
            <person name="Nierman W.C."/>
            <person name="Fouts D.E."/>
        </authorList>
    </citation>
    <scope>NUCLEOTIDE SEQUENCE [LARGE SCALE GENOMIC DNA]</scope>
    <source>
        <strain evidence="4 5">Ecochallenge</strain>
    </source>
</reference>
<dbReference type="Proteomes" id="UP000012249">
    <property type="component" value="Unassembled WGS sequence"/>
</dbReference>
<evidence type="ECO:0000256" key="1">
    <source>
        <dbReference type="ARBA" id="ARBA00001933"/>
    </source>
</evidence>
<comment type="cofactor">
    <cofactor evidence="1">
        <name>pyridoxal 5'-phosphate</name>
        <dbReference type="ChEBI" id="CHEBI:597326"/>
    </cofactor>
</comment>
<gene>
    <name evidence="4" type="ORF">LEP1GSC043_2904</name>
</gene>
<evidence type="ECO:0000313" key="4">
    <source>
        <dbReference type="EMBL" id="EMY15957.1"/>
    </source>
</evidence>
<keyword evidence="3" id="KW-0663">Pyridoxal phosphate</keyword>
<dbReference type="SUPFAM" id="SSF53686">
    <property type="entry name" value="Tryptophan synthase beta subunit-like PLP-dependent enzymes"/>
    <property type="match status" value="1"/>
</dbReference>
<protein>
    <recommendedName>
        <fullName evidence="6">1-aminocyclopropane-1-carboxylate deaminase</fullName>
    </recommendedName>
</protein>
<dbReference type="InterPro" id="IPR036052">
    <property type="entry name" value="TrpB-like_PALP_sf"/>
</dbReference>
<dbReference type="Gene3D" id="3.40.50.1100">
    <property type="match status" value="2"/>
</dbReference>
<dbReference type="GO" id="GO:0019148">
    <property type="term" value="F:D-cysteine desulfhydrase activity"/>
    <property type="evidence" value="ECO:0007669"/>
    <property type="project" value="TreeGrafter"/>
</dbReference>
<organism evidence="4 5">
    <name type="scientific">Leptospira weilii str. Ecochallenge</name>
    <dbReference type="NCBI Taxonomy" id="1049986"/>
    <lineage>
        <taxon>Bacteria</taxon>
        <taxon>Pseudomonadati</taxon>
        <taxon>Spirochaetota</taxon>
        <taxon>Spirochaetia</taxon>
        <taxon>Leptospirales</taxon>
        <taxon>Leptospiraceae</taxon>
        <taxon>Leptospira</taxon>
    </lineage>
</organism>
<comment type="similarity">
    <text evidence="2">Belongs to the ACC deaminase/D-cysteine desulfhydrase family.</text>
</comment>
<evidence type="ECO:0000313" key="5">
    <source>
        <dbReference type="Proteomes" id="UP000012249"/>
    </source>
</evidence>
<comment type="caution">
    <text evidence="4">The sequence shown here is derived from an EMBL/GenBank/DDBJ whole genome shotgun (WGS) entry which is preliminary data.</text>
</comment>
<dbReference type="PANTHER" id="PTHR43780:SF2">
    <property type="entry name" value="1-AMINOCYCLOPROPANE-1-CARBOXYLATE DEAMINASE-RELATED"/>
    <property type="match status" value="1"/>
</dbReference>
<dbReference type="EMBL" id="AHMI02000054">
    <property type="protein sequence ID" value="EMY15957.1"/>
    <property type="molecule type" value="Genomic_DNA"/>
</dbReference>
<dbReference type="PANTHER" id="PTHR43780">
    <property type="entry name" value="1-AMINOCYCLOPROPANE-1-CARBOXYLATE DEAMINASE-RELATED"/>
    <property type="match status" value="1"/>
</dbReference>
<evidence type="ECO:0000256" key="3">
    <source>
        <dbReference type="ARBA" id="ARBA00022898"/>
    </source>
</evidence>
<proteinExistence type="inferred from homology"/>
<evidence type="ECO:0000256" key="2">
    <source>
        <dbReference type="ARBA" id="ARBA00008639"/>
    </source>
</evidence>
<evidence type="ECO:0008006" key="6">
    <source>
        <dbReference type="Google" id="ProtNLM"/>
    </source>
</evidence>